<dbReference type="AlphaFoldDB" id="A0A7J6NGC5"/>
<accession>A0A7J6NGC5</accession>
<dbReference type="InterPro" id="IPR018289">
    <property type="entry name" value="MULE_transposase_dom"/>
</dbReference>
<dbReference type="Proteomes" id="UP000541610">
    <property type="component" value="Unassembled WGS sequence"/>
</dbReference>
<feature type="domain" description="RING-type" evidence="3">
    <location>
        <begin position="202"/>
        <end position="254"/>
    </location>
</feature>
<feature type="compositionally biased region" description="Low complexity" evidence="2">
    <location>
        <begin position="537"/>
        <end position="574"/>
    </location>
</feature>
<dbReference type="Pfam" id="PF10551">
    <property type="entry name" value="MULE"/>
    <property type="match status" value="1"/>
</dbReference>
<proteinExistence type="predicted"/>
<sequence>MKVLKKEAATLLRSKLALLDSDFPNADDPDRSSLWKRNVLLWLILEPAFRVLTTADADRLEAANLTVERFLVEGVRSLWGTVISRQTLWQDLRPRMISMVQASRMAATQKAEIIHKLDSGISGAPRYIDLKKVKLPKFLFGISQDRFAKQVVRKTATDDAVLTLCHVLQYDGSRVTFQGPEFRCPLALAVYAVKAKQEQAACAICLIVDEESRFWKCECGQAFCNTCLADVMISAACIGANTGRPVVELCPLCRQCWNPRPDLVELRKESYRYFNDVLQLNGRRCPLTEAQCRLPQNDDFNLSVPRAISLMLLYTNLDNWILTIRRSMSIPDATPDLAVIATYGRNLIQTLPLLNPDEGALRVFNQAPPMNEAAPVAQQPVNGPAAEQPVNPPEFEQPVNGPVAQQPVNGPVAQQPVNGPVAQQPANGPVAQQPVNGPVAQQPVNGPVAQQPVNGPVAQQPVNGPVAQQPVNGPVVEQPLNGPVAQQPVNGPVAQQPVNGPVAQQPVNGPVVEQPVNGPVAQQPVNGPVAQQPVNGPVAQQPVNPPEVEQPVNGPVAQQPVNPPEVEQPVNGPVAQQPVNGPVAQQPVNGPVAQQPVNPPEVEQPVNGPVAQQPVNPPEVEQPVNGPVAQQPVNGPVAQQPVNGPVAQQPVNPPAIEQPINGPAAEQPVNGPAAVDQLGNGPAAAGQPGGIPLAIAGHADVPQQAAPHHLVANQAAGQDAGGNDHAGNNEDDGAEIRVGATIPQDAFSTTNRGVKSVWLGDRQWRLVKTLQQGKERYRCCGCSASLTLKTTDNICMIFRITSPHPDNCSTPPDPAHREQTLLRRRVQHQAAEAPVNADVVREIIADHGNVYTNTRDQRNLTTAAYRATNSHSSANALRDFDTDRAGYYEDFVSRVEQLAGTCRGSDDRFLLYRNRTRPMLIFAADRNIVALNQASGMIWDATFTVAPRGWSQLWTGVAEVDGHYIPVYYVLMASKSQEDYEFALLQIRTDLAQRQLFHLVSSFYYITDYEVAMRNALQDFWEIEPDKIQGCYWHLCRSWVRKISETMAQEYRAPERIRSDKSKWLHRLCGLPCLTLDECTRAWQHLQNTAPQSPDVTELIGYLNATYMGPDSTFPPGQWCRAPVADAPQRTSNPAEGFHNFINRPFRRRHPNVDDFCERLCLSQSQSETRLNSVEAGIPAHSRSLEPRRAGHYQAYHRGALSIDLYLERIAQLSGVSARDV</sequence>
<gene>
    <name evidence="4" type="ORF">FOZ60_010024</name>
</gene>
<organism evidence="4 5">
    <name type="scientific">Perkinsus olseni</name>
    <name type="common">Perkinsus atlanticus</name>
    <dbReference type="NCBI Taxonomy" id="32597"/>
    <lineage>
        <taxon>Eukaryota</taxon>
        <taxon>Sar</taxon>
        <taxon>Alveolata</taxon>
        <taxon>Perkinsozoa</taxon>
        <taxon>Perkinsea</taxon>
        <taxon>Perkinsida</taxon>
        <taxon>Perkinsidae</taxon>
        <taxon>Perkinsus</taxon>
    </lineage>
</organism>
<feature type="compositionally biased region" description="Low complexity" evidence="2">
    <location>
        <begin position="677"/>
        <end position="686"/>
    </location>
</feature>
<dbReference type="GO" id="GO:0008270">
    <property type="term" value="F:zinc ion binding"/>
    <property type="evidence" value="ECO:0007669"/>
    <property type="project" value="UniProtKB-KW"/>
</dbReference>
<keyword evidence="1" id="KW-0863">Zinc-finger</keyword>
<dbReference type="PROSITE" id="PS50089">
    <property type="entry name" value="ZF_RING_2"/>
    <property type="match status" value="1"/>
</dbReference>
<evidence type="ECO:0000256" key="2">
    <source>
        <dbReference type="SAM" id="MobiDB-lite"/>
    </source>
</evidence>
<protein>
    <recommendedName>
        <fullName evidence="3">RING-type domain-containing protein</fullName>
    </recommendedName>
</protein>
<dbReference type="SUPFAM" id="SSF57850">
    <property type="entry name" value="RING/U-box"/>
    <property type="match status" value="1"/>
</dbReference>
<evidence type="ECO:0000313" key="4">
    <source>
        <dbReference type="EMBL" id="KAF4682889.1"/>
    </source>
</evidence>
<evidence type="ECO:0000259" key="3">
    <source>
        <dbReference type="PROSITE" id="PS50089"/>
    </source>
</evidence>
<keyword evidence="1" id="KW-0862">Zinc</keyword>
<comment type="caution">
    <text evidence="4">The sequence shown here is derived from an EMBL/GenBank/DDBJ whole genome shotgun (WGS) entry which is preliminary data.</text>
</comment>
<feature type="region of interest" description="Disordered" evidence="2">
    <location>
        <begin position="374"/>
        <end position="630"/>
    </location>
</feature>
<evidence type="ECO:0000256" key="1">
    <source>
        <dbReference type="PROSITE-ProRule" id="PRU00175"/>
    </source>
</evidence>
<keyword evidence="1" id="KW-0479">Metal-binding</keyword>
<dbReference type="InterPro" id="IPR001841">
    <property type="entry name" value="Znf_RING"/>
</dbReference>
<name>A0A7J6NGC5_PEROL</name>
<dbReference type="OrthoDB" id="6145089at2759"/>
<evidence type="ECO:0000313" key="5">
    <source>
        <dbReference type="Proteomes" id="UP000541610"/>
    </source>
</evidence>
<feature type="compositionally biased region" description="Low complexity" evidence="2">
    <location>
        <begin position="591"/>
        <end position="628"/>
    </location>
</feature>
<reference evidence="4 5" key="1">
    <citation type="submission" date="2020-04" db="EMBL/GenBank/DDBJ databases">
        <title>Perkinsus olseni comparative genomics.</title>
        <authorList>
            <person name="Bogema D.R."/>
        </authorList>
    </citation>
    <scope>NUCLEOTIDE SEQUENCE [LARGE SCALE GENOMIC DNA]</scope>
    <source>
        <strain evidence="4">00978-12</strain>
    </source>
</reference>
<dbReference type="EMBL" id="JABANP010000401">
    <property type="protein sequence ID" value="KAF4682889.1"/>
    <property type="molecule type" value="Genomic_DNA"/>
</dbReference>
<feature type="region of interest" description="Disordered" evidence="2">
    <location>
        <begin position="660"/>
        <end position="686"/>
    </location>
</feature>